<dbReference type="Gramene" id="EOX94626">
    <property type="protein sequence ID" value="EOX94626"/>
    <property type="gene ID" value="TCM_004261"/>
</dbReference>
<protein>
    <recommendedName>
        <fullName evidence="4">60S acidic ribosomal protein family</fullName>
    </recommendedName>
</protein>
<dbReference type="AlphaFoldDB" id="A0A061DRB7"/>
<gene>
    <name evidence="2" type="ORF">TCM_004261</name>
</gene>
<dbReference type="PANTHER" id="PTHR47207">
    <property type="entry name" value="60S ACIDIC RIBOSOMAL PROTEIN P3-1-RELATED"/>
    <property type="match status" value="1"/>
</dbReference>
<feature type="region of interest" description="Disordered" evidence="1">
    <location>
        <begin position="93"/>
        <end position="125"/>
    </location>
</feature>
<dbReference type="HOGENOM" id="CLU_1996707_0_0_1"/>
<evidence type="ECO:0000313" key="2">
    <source>
        <dbReference type="EMBL" id="EOX94626.1"/>
    </source>
</evidence>
<organism evidence="2 3">
    <name type="scientific">Theobroma cacao</name>
    <name type="common">Cacao</name>
    <name type="synonym">Cocoa</name>
    <dbReference type="NCBI Taxonomy" id="3641"/>
    <lineage>
        <taxon>Eukaryota</taxon>
        <taxon>Viridiplantae</taxon>
        <taxon>Streptophyta</taxon>
        <taxon>Embryophyta</taxon>
        <taxon>Tracheophyta</taxon>
        <taxon>Spermatophyta</taxon>
        <taxon>Magnoliopsida</taxon>
        <taxon>eudicotyledons</taxon>
        <taxon>Gunneridae</taxon>
        <taxon>Pentapetalae</taxon>
        <taxon>rosids</taxon>
        <taxon>malvids</taxon>
        <taxon>Malvales</taxon>
        <taxon>Malvaceae</taxon>
        <taxon>Byttnerioideae</taxon>
        <taxon>Theobroma</taxon>
    </lineage>
</organism>
<dbReference type="GO" id="GO:0003735">
    <property type="term" value="F:structural constituent of ribosome"/>
    <property type="evidence" value="ECO:0007669"/>
    <property type="project" value="InterPro"/>
</dbReference>
<dbReference type="Proteomes" id="UP000026915">
    <property type="component" value="Chromosome 1"/>
</dbReference>
<evidence type="ECO:0000313" key="3">
    <source>
        <dbReference type="Proteomes" id="UP000026915"/>
    </source>
</evidence>
<dbReference type="STRING" id="3641.A0A061DRB7"/>
<dbReference type="PANTHER" id="PTHR47207:SF2">
    <property type="entry name" value="LARGE RIBOSOMAL SUBUNIT PROTEIN P3Y-RELATED"/>
    <property type="match status" value="1"/>
</dbReference>
<name>A0A061DRB7_THECC</name>
<dbReference type="InParanoid" id="A0A061DRB7"/>
<proteinExistence type="predicted"/>
<evidence type="ECO:0008006" key="4">
    <source>
        <dbReference type="Google" id="ProtNLM"/>
    </source>
</evidence>
<reference evidence="2 3" key="1">
    <citation type="journal article" date="2013" name="Genome Biol.">
        <title>The genome sequence of the most widely cultivated cacao type and its use to identify candidate genes regulating pod color.</title>
        <authorList>
            <person name="Motamayor J.C."/>
            <person name="Mockaitis K."/>
            <person name="Schmutz J."/>
            <person name="Haiminen N."/>
            <person name="Iii D.L."/>
            <person name="Cornejo O."/>
            <person name="Findley S.D."/>
            <person name="Zheng P."/>
            <person name="Utro F."/>
            <person name="Royaert S."/>
            <person name="Saski C."/>
            <person name="Jenkins J."/>
            <person name="Podicheti R."/>
            <person name="Zhao M."/>
            <person name="Scheffler B.E."/>
            <person name="Stack J.C."/>
            <person name="Feltus F.A."/>
            <person name="Mustiga G.M."/>
            <person name="Amores F."/>
            <person name="Phillips W."/>
            <person name="Marelli J.P."/>
            <person name="May G.D."/>
            <person name="Shapiro H."/>
            <person name="Ma J."/>
            <person name="Bustamante C.D."/>
            <person name="Schnell R.J."/>
            <person name="Main D."/>
            <person name="Gilbert D."/>
            <person name="Parida L."/>
            <person name="Kuhn D.N."/>
        </authorList>
    </citation>
    <scope>NUCLEOTIDE SEQUENCE [LARGE SCALE GENOMIC DNA]</scope>
    <source>
        <strain evidence="3">cv. Matina 1-6</strain>
    </source>
</reference>
<accession>A0A061DRB7</accession>
<dbReference type="GO" id="GO:0022626">
    <property type="term" value="C:cytosolic ribosome"/>
    <property type="evidence" value="ECO:0000318"/>
    <property type="project" value="GO_Central"/>
</dbReference>
<keyword evidence="3" id="KW-1185">Reference proteome</keyword>
<dbReference type="InterPro" id="IPR044252">
    <property type="entry name" value="RPP3"/>
</dbReference>
<evidence type="ECO:0000256" key="1">
    <source>
        <dbReference type="SAM" id="MobiDB-lite"/>
    </source>
</evidence>
<dbReference type="Pfam" id="PF00428">
    <property type="entry name" value="Ribosomal_60s"/>
    <property type="match status" value="1"/>
</dbReference>
<sequence>MLLLPNVTVDAPISLVTTVNHCHCRHLLSSLVGMSMGRVPVNFKCAIAIDYSNDVTSSFSLITPNSAIFQVIIRGGGDGGFLGKRVAALAGGTTPTVETPAAEEKKKEEKVEESDDEDMGFSLFD</sequence>
<dbReference type="EMBL" id="CM001879">
    <property type="protein sequence ID" value="EOX94626.1"/>
    <property type="molecule type" value="Genomic_DNA"/>
</dbReference>